<reference evidence="5" key="1">
    <citation type="submission" date="2016-07" db="EMBL/GenBank/DDBJ databases">
        <title>Microvirga ossetica sp. nov. a new species of rhizobia isolated from root nodules of the legume species Vicia alpestris Steven originated from North Ossetia region in the Caucasus.</title>
        <authorList>
            <person name="Safronova V.I."/>
            <person name="Kuznetsova I.G."/>
            <person name="Sazanova A.L."/>
            <person name="Belimov A."/>
            <person name="Andronov E."/>
            <person name="Osledkin Y.S."/>
            <person name="Onishchuk O.P."/>
            <person name="Kurchak O.N."/>
            <person name="Shaposhnikov A.I."/>
            <person name="Willems A."/>
            <person name="Tikhonovich I.A."/>
        </authorList>
    </citation>
    <scope>NUCLEOTIDE SEQUENCE [LARGE SCALE GENOMIC DNA]</scope>
    <source>
        <strain evidence="5">V5/3M</strain>
    </source>
</reference>
<feature type="domain" description="GGDEF" evidence="4">
    <location>
        <begin position="249"/>
        <end position="378"/>
    </location>
</feature>
<dbReference type="GO" id="GO:1902201">
    <property type="term" value="P:negative regulation of bacterial-type flagellum-dependent cell motility"/>
    <property type="evidence" value="ECO:0007669"/>
    <property type="project" value="TreeGrafter"/>
</dbReference>
<dbReference type="GO" id="GO:0052621">
    <property type="term" value="F:diguanylate cyclase activity"/>
    <property type="evidence" value="ECO:0007669"/>
    <property type="project" value="UniProtKB-EC"/>
</dbReference>
<gene>
    <name evidence="5" type="ORF">BB934_17830</name>
</gene>
<protein>
    <recommendedName>
        <fullName evidence="1">diguanylate cyclase</fullName>
        <ecNumber evidence="1">2.7.7.65</ecNumber>
    </recommendedName>
</protein>
<accession>A0A1B2EIP7</accession>
<dbReference type="PROSITE" id="PS50887">
    <property type="entry name" value="GGDEF"/>
    <property type="match status" value="1"/>
</dbReference>
<feature type="transmembrane region" description="Helical" evidence="3">
    <location>
        <begin position="189"/>
        <end position="209"/>
    </location>
</feature>
<dbReference type="EC" id="2.7.7.65" evidence="1"/>
<dbReference type="InterPro" id="IPR043128">
    <property type="entry name" value="Rev_trsase/Diguanyl_cyclase"/>
</dbReference>
<feature type="transmembrane region" description="Helical" evidence="3">
    <location>
        <begin position="95"/>
        <end position="112"/>
    </location>
</feature>
<dbReference type="EMBL" id="CP016616">
    <property type="protein sequence ID" value="ANY79850.1"/>
    <property type="molecule type" value="Genomic_DNA"/>
</dbReference>
<dbReference type="PANTHER" id="PTHR45138">
    <property type="entry name" value="REGULATORY COMPONENTS OF SENSORY TRANSDUCTION SYSTEM"/>
    <property type="match status" value="1"/>
</dbReference>
<dbReference type="Pfam" id="PF00990">
    <property type="entry name" value="GGDEF"/>
    <property type="match status" value="1"/>
</dbReference>
<dbReference type="InterPro" id="IPR050469">
    <property type="entry name" value="Diguanylate_Cyclase"/>
</dbReference>
<dbReference type="GO" id="GO:0043709">
    <property type="term" value="P:cell adhesion involved in single-species biofilm formation"/>
    <property type="evidence" value="ECO:0007669"/>
    <property type="project" value="TreeGrafter"/>
</dbReference>
<dbReference type="InterPro" id="IPR029787">
    <property type="entry name" value="Nucleotide_cyclase"/>
</dbReference>
<name>A0A1B2EIP7_9HYPH</name>
<evidence type="ECO:0000256" key="1">
    <source>
        <dbReference type="ARBA" id="ARBA00012528"/>
    </source>
</evidence>
<dbReference type="PANTHER" id="PTHR45138:SF9">
    <property type="entry name" value="DIGUANYLATE CYCLASE DGCM-RELATED"/>
    <property type="match status" value="1"/>
</dbReference>
<dbReference type="AlphaFoldDB" id="A0A1B2EIP7"/>
<dbReference type="InterPro" id="IPR000160">
    <property type="entry name" value="GGDEF_dom"/>
</dbReference>
<dbReference type="KEGG" id="moc:BB934_17830"/>
<feature type="transmembrane region" description="Helical" evidence="3">
    <location>
        <begin position="118"/>
        <end position="139"/>
    </location>
</feature>
<dbReference type="NCBIfam" id="TIGR00254">
    <property type="entry name" value="GGDEF"/>
    <property type="match status" value="1"/>
</dbReference>
<dbReference type="Gene3D" id="3.30.70.270">
    <property type="match status" value="1"/>
</dbReference>
<evidence type="ECO:0000256" key="2">
    <source>
        <dbReference type="ARBA" id="ARBA00034247"/>
    </source>
</evidence>
<comment type="catalytic activity">
    <reaction evidence="2">
        <text>2 GTP = 3',3'-c-di-GMP + 2 diphosphate</text>
        <dbReference type="Rhea" id="RHEA:24898"/>
        <dbReference type="ChEBI" id="CHEBI:33019"/>
        <dbReference type="ChEBI" id="CHEBI:37565"/>
        <dbReference type="ChEBI" id="CHEBI:58805"/>
        <dbReference type="EC" id="2.7.7.65"/>
    </reaction>
</comment>
<feature type="transmembrane region" description="Helical" evidence="3">
    <location>
        <begin position="66"/>
        <end position="83"/>
    </location>
</feature>
<sequence length="380" mass="40964">MHLDPATLGTVSILLSALMGGLLLFSWFQNRTITALGWWGAGFLIAALGVGILGFQKLLPDESHEAIAVGNALVAAGIGSKYCGCRAFNGRPSRITWGMAGALVWLAAWPLTVDKPHVRLALIGLTASIYLALSAWELARHAPQQLLSQRAVVAVYAIASLFCLARGILGPSMQTGFWAELFSRGWTTQWALLVLLYIPAIAILLLSMAKERLEYESRQSALTDPLTLLPNRRSFFQKAEALVSRYTSRPLSCLLFDLDRFKQINDVYGHQVGDQVLQGFAHILVTHLPGGVFGRLGGEEFAALIEGTQEEALALAEQIKNDLEHSAITLGDAHAQATVSVGCATAVGVPIAELLTRADQALYEAKARGRNRVVCAGPKP</sequence>
<feature type="transmembrane region" description="Helical" evidence="3">
    <location>
        <begin position="35"/>
        <end position="54"/>
    </location>
</feature>
<dbReference type="CDD" id="cd01949">
    <property type="entry name" value="GGDEF"/>
    <property type="match status" value="1"/>
</dbReference>
<dbReference type="GO" id="GO:0005886">
    <property type="term" value="C:plasma membrane"/>
    <property type="evidence" value="ECO:0007669"/>
    <property type="project" value="TreeGrafter"/>
</dbReference>
<evidence type="ECO:0000259" key="4">
    <source>
        <dbReference type="PROSITE" id="PS50887"/>
    </source>
</evidence>
<evidence type="ECO:0000313" key="5">
    <source>
        <dbReference type="EMBL" id="ANY79850.1"/>
    </source>
</evidence>
<keyword evidence="3" id="KW-1133">Transmembrane helix</keyword>
<dbReference type="SUPFAM" id="SSF55073">
    <property type="entry name" value="Nucleotide cyclase"/>
    <property type="match status" value="1"/>
</dbReference>
<feature type="transmembrane region" description="Helical" evidence="3">
    <location>
        <begin position="6"/>
        <end position="28"/>
    </location>
</feature>
<proteinExistence type="predicted"/>
<organism evidence="5">
    <name type="scientific">Microvirga ossetica</name>
    <dbReference type="NCBI Taxonomy" id="1882682"/>
    <lineage>
        <taxon>Bacteria</taxon>
        <taxon>Pseudomonadati</taxon>
        <taxon>Pseudomonadota</taxon>
        <taxon>Alphaproteobacteria</taxon>
        <taxon>Hyphomicrobiales</taxon>
        <taxon>Methylobacteriaceae</taxon>
        <taxon>Microvirga</taxon>
    </lineage>
</organism>
<dbReference type="FunFam" id="3.30.70.270:FF:000001">
    <property type="entry name" value="Diguanylate cyclase domain protein"/>
    <property type="match status" value="1"/>
</dbReference>
<keyword evidence="3" id="KW-0472">Membrane</keyword>
<dbReference type="RefSeq" id="WP_099510867.1">
    <property type="nucleotide sequence ID" value="NZ_CP016616.1"/>
</dbReference>
<keyword evidence="3" id="KW-0812">Transmembrane</keyword>
<evidence type="ECO:0000256" key="3">
    <source>
        <dbReference type="SAM" id="Phobius"/>
    </source>
</evidence>
<feature type="transmembrane region" description="Helical" evidence="3">
    <location>
        <begin position="151"/>
        <end position="169"/>
    </location>
</feature>
<dbReference type="SMART" id="SM00267">
    <property type="entry name" value="GGDEF"/>
    <property type="match status" value="1"/>
</dbReference>